<dbReference type="InterPro" id="IPR000477">
    <property type="entry name" value="RT_dom"/>
</dbReference>
<dbReference type="Proteomes" id="UP000327157">
    <property type="component" value="Chromosome 2"/>
</dbReference>
<dbReference type="InterPro" id="IPR024937">
    <property type="entry name" value="Domain_X"/>
</dbReference>
<sequence>MSYEKRLAVARKAASLTAHLCHKVQKVVVESGTRSNSEKVTTRSNSEKVTTTAAAGYDRAPERVQESADHCAVASAAADGVNSGIRKMKLAENLACLVEESSHIDERRPKGRMEIKRCLELRIKKRVKEQYINGKFRDLMVKVIANPETLQDAYGCIRLNSNVDIALSDVKNSFDSMAEEMHHGSFDVNANTFSISKRGVGNEILVLPNLNLKVIQEAIRVVLEVVYKPDFSKISHGYRSGRGHSTALKYISKEISNPDWWFTVLLNKKLDACILGELLTAMEGKIVDPSLFDMIKSMFHANVLNLEFGGFPKGHGLPQEGILSPILMNIYLDQFDREFYRLSMKYEALSLDSQNDQKSQSKLRSWFRRHLKGNNDLGCAGEESCSARVHSCRFMDEIFFSFSGSKDAALGFKSEVLDYLQKSLHLEVDDQTELLPCQKPHGIRFLGTLVRRNVIESPATKAVHKLKEKVALFGLQKQEAWNVGTVHIGKKWLGHGLKKVKESEIKHLADSSSVLSQISHFRKSGMETDHWYKHLLKIWMQDVNAKAEESEEAVLSKHVAEPALPEELTNSFYEFQRQVEKYVSSETSSILALLPNAGSSTESVVITEIIAPVNAIKKRLQRYGLTTSDGYPRRSSLLVVQDNDQIIDWFSGIVRRWLRWYAECVNFNEVKLLISDIVRKSCIQTLAAKYRVHENEIEKRFDTELSRIPSTQEIEQEMVDETSDTQAFENDEALMYGISYSGLCLLSLARMVSESRPCNCFVFGCMAPAPSVYTLHVMERQKFPGWKTGFSSCIHPSLNRRRIGLCKQHLKDLYLGHKSLYNILWTCPHDSQLHSSPFFRLSLNSCAGDFCSELRTDDPLRTRLLIPCPPLIAAKSNLGAVAGGGTPHKSHGARYYCLPFGLSRGGLVQIVPGSFSANSSV</sequence>
<organism evidence="3 4">
    <name type="scientific">Pyrus ussuriensis x Pyrus communis</name>
    <dbReference type="NCBI Taxonomy" id="2448454"/>
    <lineage>
        <taxon>Eukaryota</taxon>
        <taxon>Viridiplantae</taxon>
        <taxon>Streptophyta</taxon>
        <taxon>Embryophyta</taxon>
        <taxon>Tracheophyta</taxon>
        <taxon>Spermatophyta</taxon>
        <taxon>Magnoliopsida</taxon>
        <taxon>eudicotyledons</taxon>
        <taxon>Gunneridae</taxon>
        <taxon>Pentapetalae</taxon>
        <taxon>rosids</taxon>
        <taxon>fabids</taxon>
        <taxon>Rosales</taxon>
        <taxon>Rosaceae</taxon>
        <taxon>Amygdaloideae</taxon>
        <taxon>Maleae</taxon>
        <taxon>Pyrus</taxon>
    </lineage>
</organism>
<dbReference type="PANTHER" id="PTHR33642">
    <property type="entry name" value="COX1/OXI3 INTRON 1 PROTEIN-RELATED"/>
    <property type="match status" value="1"/>
</dbReference>
<dbReference type="InterPro" id="IPR043502">
    <property type="entry name" value="DNA/RNA_pol_sf"/>
</dbReference>
<feature type="domain" description="Domain X" evidence="2">
    <location>
        <begin position="609"/>
        <end position="709"/>
    </location>
</feature>
<reference evidence="3 4" key="1">
    <citation type="submission" date="2019-09" db="EMBL/GenBank/DDBJ databases">
        <authorList>
            <person name="Ou C."/>
        </authorList>
    </citation>
    <scope>NUCLEOTIDE SEQUENCE [LARGE SCALE GENOMIC DNA]</scope>
    <source>
        <strain evidence="3">S2</strain>
        <tissue evidence="3">Leaf</tissue>
    </source>
</reference>
<feature type="domain" description="Reverse transcriptase" evidence="1">
    <location>
        <begin position="206"/>
        <end position="422"/>
    </location>
</feature>
<dbReference type="OrthoDB" id="1866033at2759"/>
<gene>
    <name evidence="3" type="ORF">D8674_021019</name>
</gene>
<dbReference type="Pfam" id="PF01348">
    <property type="entry name" value="Intron_maturas2"/>
    <property type="match status" value="1"/>
</dbReference>
<evidence type="ECO:0008006" key="5">
    <source>
        <dbReference type="Google" id="ProtNLM"/>
    </source>
</evidence>
<dbReference type="PANTHER" id="PTHR33642:SF3">
    <property type="entry name" value="NUCLEAR INTRON MATURASE 4, MITOCHONDRIAL"/>
    <property type="match status" value="1"/>
</dbReference>
<reference evidence="3 4" key="3">
    <citation type="submission" date="2019-11" db="EMBL/GenBank/DDBJ databases">
        <title>A de novo genome assembly of a pear dwarfing rootstock.</title>
        <authorList>
            <person name="Wang F."/>
            <person name="Wang J."/>
            <person name="Li S."/>
            <person name="Zhang Y."/>
            <person name="Fang M."/>
            <person name="Ma L."/>
            <person name="Zhao Y."/>
            <person name="Jiang S."/>
        </authorList>
    </citation>
    <scope>NUCLEOTIDE SEQUENCE [LARGE SCALE GENOMIC DNA]</scope>
    <source>
        <strain evidence="3">S2</strain>
        <tissue evidence="3">Leaf</tissue>
    </source>
</reference>
<comment type="caution">
    <text evidence="3">The sequence shown here is derived from an EMBL/GenBank/DDBJ whole genome shotgun (WGS) entry which is preliminary data.</text>
</comment>
<dbReference type="CDD" id="cd01651">
    <property type="entry name" value="RT_G2_intron"/>
    <property type="match status" value="1"/>
</dbReference>
<reference evidence="4" key="2">
    <citation type="submission" date="2019-10" db="EMBL/GenBank/DDBJ databases">
        <title>A de novo genome assembly of a pear dwarfing rootstock.</title>
        <authorList>
            <person name="Wang F."/>
            <person name="Wang J."/>
            <person name="Li S."/>
            <person name="Zhang Y."/>
            <person name="Fang M."/>
            <person name="Ma L."/>
            <person name="Zhao Y."/>
            <person name="Jiang S."/>
        </authorList>
    </citation>
    <scope>NUCLEOTIDE SEQUENCE [LARGE SCALE GENOMIC DNA]</scope>
</reference>
<dbReference type="GO" id="GO:0003964">
    <property type="term" value="F:RNA-directed DNA polymerase activity"/>
    <property type="evidence" value="ECO:0007669"/>
    <property type="project" value="TreeGrafter"/>
</dbReference>
<dbReference type="GO" id="GO:0006315">
    <property type="term" value="P:homing of group II introns"/>
    <property type="evidence" value="ECO:0007669"/>
    <property type="project" value="TreeGrafter"/>
</dbReference>
<evidence type="ECO:0000259" key="1">
    <source>
        <dbReference type="Pfam" id="PF00078"/>
    </source>
</evidence>
<proteinExistence type="predicted"/>
<dbReference type="AlphaFoldDB" id="A0A5N5HMI0"/>
<keyword evidence="4" id="KW-1185">Reference proteome</keyword>
<dbReference type="GO" id="GO:0005739">
    <property type="term" value="C:mitochondrion"/>
    <property type="evidence" value="ECO:0007669"/>
    <property type="project" value="TreeGrafter"/>
</dbReference>
<dbReference type="SUPFAM" id="SSF56672">
    <property type="entry name" value="DNA/RNA polymerases"/>
    <property type="match status" value="1"/>
</dbReference>
<evidence type="ECO:0000259" key="2">
    <source>
        <dbReference type="Pfam" id="PF01348"/>
    </source>
</evidence>
<dbReference type="Pfam" id="PF00078">
    <property type="entry name" value="RVT_1"/>
    <property type="match status" value="1"/>
</dbReference>
<name>A0A5N5HMI0_9ROSA</name>
<protein>
    <recommendedName>
        <fullName evidence="5">Reverse transcriptase domain-containing protein</fullName>
    </recommendedName>
</protein>
<dbReference type="GO" id="GO:0090615">
    <property type="term" value="P:mitochondrial mRNA processing"/>
    <property type="evidence" value="ECO:0007669"/>
    <property type="project" value="TreeGrafter"/>
</dbReference>
<evidence type="ECO:0000313" key="3">
    <source>
        <dbReference type="EMBL" id="KAB2627401.1"/>
    </source>
</evidence>
<accession>A0A5N5HMI0</accession>
<evidence type="ECO:0000313" key="4">
    <source>
        <dbReference type="Proteomes" id="UP000327157"/>
    </source>
</evidence>
<dbReference type="EMBL" id="SMOL01000157">
    <property type="protein sequence ID" value="KAB2627401.1"/>
    <property type="molecule type" value="Genomic_DNA"/>
</dbReference>